<dbReference type="Proteomes" id="UP000197153">
    <property type="component" value="Chromosome 2"/>
</dbReference>
<accession>A0A248JXX7</accession>
<evidence type="ECO:0000313" key="2">
    <source>
        <dbReference type="Proteomes" id="UP000197153"/>
    </source>
</evidence>
<sequence length="94" mass="9741">MTAAVATAAPSNASPVMLSVAADASPGLLSRLMGTLARLDIVPLHVYARRRADLPGEDMLEVDIQLPDTASAYSERVAALFRGVVGVHQVAGSI</sequence>
<evidence type="ECO:0008006" key="3">
    <source>
        <dbReference type="Google" id="ProtNLM"/>
    </source>
</evidence>
<keyword evidence="2" id="KW-1185">Reference proteome</keyword>
<evidence type="ECO:0000313" key="1">
    <source>
        <dbReference type="EMBL" id="ASG23400.1"/>
    </source>
</evidence>
<dbReference type="AlphaFoldDB" id="A0A248JXX7"/>
<proteinExistence type="predicted"/>
<dbReference type="KEGG" id="nao:Y958_21595"/>
<reference evidence="1 2" key="1">
    <citation type="submission" date="2017-06" db="EMBL/GenBank/DDBJ databases">
        <title>Complete genome sequence of Nitrospirillum amazonense strain CBAmC, an endophytic nitrogen-fixing and plant growth-promoting bacterium, isolated from sugarcane.</title>
        <authorList>
            <person name="Schwab S."/>
            <person name="dos Santos Teixeira K.R."/>
            <person name="Simoes Araujo J.L."/>
            <person name="Soares Vidal M."/>
            <person name="Borges de Freitas H.R."/>
            <person name="Rivello Crivelaro A.L."/>
            <person name="Bueno de Camargo Nunes A."/>
            <person name="dos Santos C.M."/>
            <person name="Palmeira da Silva Rosa D."/>
            <person name="da Silva Padilha D."/>
            <person name="da Silva E."/>
            <person name="Araujo Terra L."/>
            <person name="Soares Mendes V."/>
            <person name="Farinelli L."/>
            <person name="Magalhaes Cruz L."/>
            <person name="Baldani J.I."/>
        </authorList>
    </citation>
    <scope>NUCLEOTIDE SEQUENCE [LARGE SCALE GENOMIC DNA]</scope>
    <source>
        <strain evidence="1 2">CBAmC</strain>
    </source>
</reference>
<organism evidence="1 2">
    <name type="scientific">Nitrospirillum viridazoti CBAmc</name>
    <dbReference type="NCBI Taxonomy" id="1441467"/>
    <lineage>
        <taxon>Bacteria</taxon>
        <taxon>Pseudomonadati</taxon>
        <taxon>Pseudomonadota</taxon>
        <taxon>Alphaproteobacteria</taxon>
        <taxon>Rhodospirillales</taxon>
        <taxon>Azospirillaceae</taxon>
        <taxon>Nitrospirillum</taxon>
        <taxon>Nitrospirillum viridazoti</taxon>
    </lineage>
</organism>
<dbReference type="RefSeq" id="WP_088873897.1">
    <property type="nucleotide sequence ID" value="NZ_CP022111.1"/>
</dbReference>
<dbReference type="EMBL" id="CP022111">
    <property type="protein sequence ID" value="ASG23400.1"/>
    <property type="molecule type" value="Genomic_DNA"/>
</dbReference>
<name>A0A248JXX7_9PROT</name>
<protein>
    <recommendedName>
        <fullName evidence="3">ACT domain-containing protein</fullName>
    </recommendedName>
</protein>
<gene>
    <name evidence="1" type="ORF">Y958_21595</name>
</gene>